<dbReference type="PATRIC" id="fig|1429439.4.peg.1619"/>
<evidence type="ECO:0000313" key="6">
    <source>
        <dbReference type="Proteomes" id="UP000019140"/>
    </source>
</evidence>
<dbReference type="Gene3D" id="3.40.50.12780">
    <property type="entry name" value="N-terminal domain of ligase-like"/>
    <property type="match status" value="1"/>
</dbReference>
<dbReference type="InterPro" id="IPR000873">
    <property type="entry name" value="AMP-dep_synth/lig_dom"/>
</dbReference>
<comment type="caution">
    <text evidence="5">The sequence shown here is derived from an EMBL/GenBank/DDBJ whole genome shotgun (WGS) entry which is preliminary data.</text>
</comment>
<dbReference type="Pfam" id="PF00501">
    <property type="entry name" value="AMP-binding"/>
    <property type="match status" value="1"/>
</dbReference>
<dbReference type="AlphaFoldDB" id="W4MBL6"/>
<organism evidence="5 6">
    <name type="scientific">Candidatus Entotheonella gemina</name>
    <dbReference type="NCBI Taxonomy" id="1429439"/>
    <lineage>
        <taxon>Bacteria</taxon>
        <taxon>Pseudomonadati</taxon>
        <taxon>Nitrospinota/Tectimicrobiota group</taxon>
        <taxon>Candidatus Tectimicrobiota</taxon>
        <taxon>Candidatus Entotheonellia</taxon>
        <taxon>Candidatus Entotheonellales</taxon>
        <taxon>Candidatus Entotheonellaceae</taxon>
        <taxon>Candidatus Entotheonella</taxon>
    </lineage>
</organism>
<proteinExistence type="inferred from homology"/>
<evidence type="ECO:0000259" key="3">
    <source>
        <dbReference type="Pfam" id="PF00501"/>
    </source>
</evidence>
<keyword evidence="2" id="KW-0436">Ligase</keyword>
<dbReference type="EMBL" id="AZHX01000384">
    <property type="protein sequence ID" value="ETX07744.1"/>
    <property type="molecule type" value="Genomic_DNA"/>
</dbReference>
<evidence type="ECO:0000313" key="5">
    <source>
        <dbReference type="EMBL" id="ETX07744.1"/>
    </source>
</evidence>
<sequence>MPSHDWLLHRLRGFEHEEAIIWQDERIPYGHLIREIQRWQQVVSDCGIRPGECVAIHGDYTPDVCALLLALYRRACMVVPLSSTPEVHHADFERRANVSARFAFDETGAWSLSRPEAGSLHPLVRQLQQLGAPGLVLFSSGSTGEHKASLLNFDKLTQRFQRATRHGYRTLFFLLLYHIGGINTLLHTLSHGGTLITAPNRRPETICQTIERHRVQLLPTTPTFLNMLLISEAYAAYDLSSLQLVTYGTEPMPASTLRHLAKVFPQVRLKQTYGLSEVGILSPRSQDSGSLWVQVGGEGYETKIVDQTLWIRAETAMLGYLNAPSPFDADGWLNTGDVVEQDGEYLRILGRRSEIINVGGEKVYPAEVESVLLEMENVTDVMVQGRANPVTGQVVMAHVRPEREEDPDALRRRIRRFCKGRLAAYKIPVAIKIHHEPLHNSRFKKSRANPEVSFL</sequence>
<dbReference type="GO" id="GO:0006631">
    <property type="term" value="P:fatty acid metabolic process"/>
    <property type="evidence" value="ECO:0007669"/>
    <property type="project" value="TreeGrafter"/>
</dbReference>
<dbReference type="InterPro" id="IPR045851">
    <property type="entry name" value="AMP-bd_C_sf"/>
</dbReference>
<evidence type="ECO:0000259" key="4">
    <source>
        <dbReference type="Pfam" id="PF13193"/>
    </source>
</evidence>
<dbReference type="Gene3D" id="3.30.300.30">
    <property type="match status" value="1"/>
</dbReference>
<dbReference type="PANTHER" id="PTHR43201:SF5">
    <property type="entry name" value="MEDIUM-CHAIN ACYL-COA LIGASE ACSF2, MITOCHONDRIAL"/>
    <property type="match status" value="1"/>
</dbReference>
<gene>
    <name evidence="5" type="ORF">ETSY2_09440</name>
</gene>
<dbReference type="GO" id="GO:0031956">
    <property type="term" value="F:medium-chain fatty acid-CoA ligase activity"/>
    <property type="evidence" value="ECO:0007669"/>
    <property type="project" value="TreeGrafter"/>
</dbReference>
<evidence type="ECO:0000256" key="1">
    <source>
        <dbReference type="ARBA" id="ARBA00006432"/>
    </source>
</evidence>
<reference evidence="5 6" key="1">
    <citation type="journal article" date="2014" name="Nature">
        <title>An environmental bacterial taxon with a large and distinct metabolic repertoire.</title>
        <authorList>
            <person name="Wilson M.C."/>
            <person name="Mori T."/>
            <person name="Ruckert C."/>
            <person name="Uria A.R."/>
            <person name="Helf M.J."/>
            <person name="Takada K."/>
            <person name="Gernert C."/>
            <person name="Steffens U.A."/>
            <person name="Heycke N."/>
            <person name="Schmitt S."/>
            <person name="Rinke C."/>
            <person name="Helfrich E.J."/>
            <person name="Brachmann A.O."/>
            <person name="Gurgui C."/>
            <person name="Wakimoto T."/>
            <person name="Kracht M."/>
            <person name="Crusemann M."/>
            <person name="Hentschel U."/>
            <person name="Abe I."/>
            <person name="Matsunaga S."/>
            <person name="Kalinowski J."/>
            <person name="Takeyama H."/>
            <person name="Piel J."/>
        </authorList>
    </citation>
    <scope>NUCLEOTIDE SEQUENCE [LARGE SCALE GENOMIC DNA]</scope>
    <source>
        <strain evidence="6">TSY2</strain>
    </source>
</reference>
<dbReference type="PANTHER" id="PTHR43201">
    <property type="entry name" value="ACYL-COA SYNTHETASE"/>
    <property type="match status" value="1"/>
</dbReference>
<dbReference type="Pfam" id="PF13193">
    <property type="entry name" value="AMP-binding_C"/>
    <property type="match status" value="1"/>
</dbReference>
<name>W4MBL6_9BACT</name>
<dbReference type="CDD" id="cd04433">
    <property type="entry name" value="AFD_class_I"/>
    <property type="match status" value="1"/>
</dbReference>
<dbReference type="HOGENOM" id="CLU_000022_59_13_7"/>
<feature type="domain" description="AMP-dependent synthetase/ligase" evidence="3">
    <location>
        <begin position="11"/>
        <end position="320"/>
    </location>
</feature>
<keyword evidence="6" id="KW-1185">Reference proteome</keyword>
<dbReference type="InterPro" id="IPR025110">
    <property type="entry name" value="AMP-bd_C"/>
</dbReference>
<dbReference type="InterPro" id="IPR042099">
    <property type="entry name" value="ANL_N_sf"/>
</dbReference>
<dbReference type="Proteomes" id="UP000019140">
    <property type="component" value="Unassembled WGS sequence"/>
</dbReference>
<dbReference type="SUPFAM" id="SSF56801">
    <property type="entry name" value="Acetyl-CoA synthetase-like"/>
    <property type="match status" value="1"/>
</dbReference>
<protein>
    <submittedName>
        <fullName evidence="5">AMP-dependent synthetase</fullName>
    </submittedName>
</protein>
<evidence type="ECO:0000256" key="2">
    <source>
        <dbReference type="ARBA" id="ARBA00022598"/>
    </source>
</evidence>
<feature type="domain" description="AMP-binding enzyme C-terminal" evidence="4">
    <location>
        <begin position="367"/>
        <end position="433"/>
    </location>
</feature>
<comment type="similarity">
    <text evidence="1">Belongs to the ATP-dependent AMP-binding enzyme family.</text>
</comment>
<accession>W4MBL6</accession>